<dbReference type="EMBL" id="MN448271">
    <property type="protein sequence ID" value="QFG73822.1"/>
    <property type="molecule type" value="Genomic_DNA"/>
</dbReference>
<reference evidence="3" key="1">
    <citation type="journal article" date="2019" name="Philos. Trans. R. Soc. Lond., B, Biol. Sci.">
        <title>Targeted metagenomic recovery of four divergent viruses reveals shared and distinctive characteristics of giant viruses of marine eukaryotes.</title>
        <authorList>
            <person name="Needham D.M."/>
            <person name="Poirier C."/>
            <person name="Hehenberger E."/>
            <person name="Jimenez V."/>
            <person name="Swalwell J.E."/>
            <person name="Santoro A.E."/>
            <person name="Worden A.Z."/>
        </authorList>
    </citation>
    <scope>NUCLEOTIDE SEQUENCE</scope>
    <source>
        <strain evidence="3">OPacV-662</strain>
    </source>
</reference>
<evidence type="ECO:0000313" key="3">
    <source>
        <dbReference type="EMBL" id="QFG73822.1"/>
    </source>
</evidence>
<name>A0A5J6VIA8_9VIRU</name>
<evidence type="ECO:0000256" key="1">
    <source>
        <dbReference type="SAM" id="MobiDB-lite"/>
    </source>
</evidence>
<feature type="compositionally biased region" description="Polar residues" evidence="1">
    <location>
        <begin position="215"/>
        <end position="244"/>
    </location>
</feature>
<feature type="transmembrane region" description="Helical" evidence="2">
    <location>
        <begin position="20"/>
        <end position="38"/>
    </location>
</feature>
<feature type="transmembrane region" description="Helical" evidence="2">
    <location>
        <begin position="68"/>
        <end position="87"/>
    </location>
</feature>
<feature type="compositionally biased region" description="Basic residues" evidence="1">
    <location>
        <begin position="112"/>
        <end position="123"/>
    </location>
</feature>
<keyword evidence="2" id="KW-0812">Transmembrane</keyword>
<protein>
    <submittedName>
        <fullName evidence="3">Uncharacterized protein</fullName>
    </submittedName>
</protein>
<keyword evidence="2" id="KW-1133">Transmembrane helix</keyword>
<evidence type="ECO:0000256" key="2">
    <source>
        <dbReference type="SAM" id="Phobius"/>
    </source>
</evidence>
<feature type="region of interest" description="Disordered" evidence="1">
    <location>
        <begin position="96"/>
        <end position="128"/>
    </location>
</feature>
<proteinExistence type="predicted"/>
<accession>A0A5J6VIA8</accession>
<feature type="region of interest" description="Disordered" evidence="1">
    <location>
        <begin position="198"/>
        <end position="245"/>
    </location>
</feature>
<organism evidence="3">
    <name type="scientific">Megaviridae environmental sample</name>
    <dbReference type="NCBI Taxonomy" id="1737588"/>
    <lineage>
        <taxon>Viruses</taxon>
        <taxon>Varidnaviria</taxon>
        <taxon>Bamfordvirae</taxon>
        <taxon>Nucleocytoviricota</taxon>
        <taxon>Megaviricetes</taxon>
        <taxon>Imitervirales</taxon>
        <taxon>Mimiviridae</taxon>
        <taxon>environmental samples</taxon>
    </lineage>
</organism>
<sequence>MRSILPTLANTNISESRANFIMRVCAVLFILGFLLVFTNVIPSSVLEFCETSIVTFALLISIGATLYWYQPIGYAAMFAFITLRIAINNNNERKTKSLEKNSKPIVSEPKKKNNNKIKNKNKIKNNNNNKIKNKIKNKKQPVQVNIAALPVAYTEDDSKLGLINVNNEFSLNSLLNNAAPVNSSNTIDIVEGFASLNESSPAPIKNESSPAPIKNESSPAPTRNESSPAPTRNESSPIPQQSECSIPVIQYSSIEKLASTPNSFDAYMESEQNV</sequence>
<keyword evidence="2" id="KW-0472">Membrane</keyword>